<gene>
    <name evidence="1" type="ordered locus">EUBREC_3335</name>
</gene>
<evidence type="ECO:0000313" key="2">
    <source>
        <dbReference type="Proteomes" id="UP000001477"/>
    </source>
</evidence>
<accession>C4ZDT5</accession>
<name>C4ZDT5_AGARV</name>
<reference evidence="1 2" key="1">
    <citation type="journal article" date="2009" name="Proc. Natl. Acad. Sci. U.S.A.">
        <title>Characterizing a model human gut microbiota composed of members of its two dominant bacterial phyla.</title>
        <authorList>
            <person name="Mahowald M.A."/>
            <person name="Rey F.E."/>
            <person name="Seedorf H."/>
            <person name="Turnbaugh P.J."/>
            <person name="Fulton R.S."/>
            <person name="Wollam A."/>
            <person name="Shah N."/>
            <person name="Wang C."/>
            <person name="Magrini V."/>
            <person name="Wilson R.K."/>
            <person name="Cantarel B.L."/>
            <person name="Coutinho P.M."/>
            <person name="Henrissat B."/>
            <person name="Crock L.W."/>
            <person name="Russell A."/>
            <person name="Verberkmoes N.C."/>
            <person name="Hettich R.L."/>
            <person name="Gordon J.I."/>
        </authorList>
    </citation>
    <scope>NUCLEOTIDE SEQUENCE [LARGE SCALE GENOMIC DNA]</scope>
    <source>
        <strain evidence="2">ATCC 33656 / DSM 3377 / JCM 17463 / KCTC 5835 / LMG 30912 / VPI 0990</strain>
    </source>
</reference>
<dbReference type="KEGG" id="ere:EUBREC_3335"/>
<evidence type="ECO:0000313" key="1">
    <source>
        <dbReference type="EMBL" id="ACR77061.1"/>
    </source>
</evidence>
<proteinExistence type="predicted"/>
<dbReference type="PaxDb" id="515619-EUBREC_3335"/>
<dbReference type="EMBL" id="CP001107">
    <property type="protein sequence ID" value="ACR77061.1"/>
    <property type="molecule type" value="Genomic_DNA"/>
</dbReference>
<dbReference type="AlphaFoldDB" id="C4ZDT5"/>
<protein>
    <submittedName>
        <fullName evidence="1">Uncharacterized protein</fullName>
    </submittedName>
</protein>
<dbReference type="Proteomes" id="UP000001477">
    <property type="component" value="Chromosome"/>
</dbReference>
<sequence length="157" mass="18474">MLKIHKPVTIHSLRIWAGSIIKELFTAIYIYLQCSCNNHKFFYATAYYYNAPKWQKIKFFIHIFSPHTSINFSYIQKGCSNRYSPVVAAELSLLHVTVLDSGFATLCFHKCAFMVNNFIEFAHFCQYIFLDKMLNCQLQHHFCRKCQHPCLGIRKAF</sequence>
<organism evidence="1 2">
    <name type="scientific">Agathobacter rectalis (strain ATCC 33656 / DSM 3377 / JCM 17463 / KCTC 5835 / VPI 0990)</name>
    <name type="common">Eubacterium rectale</name>
    <dbReference type="NCBI Taxonomy" id="515619"/>
    <lineage>
        <taxon>Bacteria</taxon>
        <taxon>Bacillati</taxon>
        <taxon>Bacillota</taxon>
        <taxon>Clostridia</taxon>
        <taxon>Lachnospirales</taxon>
        <taxon>Lachnospiraceae</taxon>
        <taxon>Agathobacter</taxon>
    </lineage>
</organism>
<dbReference type="STRING" id="515619.EUBREC_3335"/>
<dbReference type="HOGENOM" id="CLU_1872330_0_0_9"/>